<protein>
    <submittedName>
        <fullName evidence="2">Uncharacterized protein</fullName>
    </submittedName>
</protein>
<evidence type="ECO:0000256" key="1">
    <source>
        <dbReference type="SAM" id="MobiDB-lite"/>
    </source>
</evidence>
<proteinExistence type="predicted"/>
<feature type="compositionally biased region" description="Acidic residues" evidence="1">
    <location>
        <begin position="1"/>
        <end position="15"/>
    </location>
</feature>
<evidence type="ECO:0000313" key="2">
    <source>
        <dbReference type="EMBL" id="KAF1963689.1"/>
    </source>
</evidence>
<dbReference type="Proteomes" id="UP000800035">
    <property type="component" value="Unassembled WGS sequence"/>
</dbReference>
<evidence type="ECO:0000313" key="3">
    <source>
        <dbReference type="Proteomes" id="UP000800035"/>
    </source>
</evidence>
<name>A0A6A5UI95_9PLEO</name>
<organism evidence="2 3">
    <name type="scientific">Byssothecium circinans</name>
    <dbReference type="NCBI Taxonomy" id="147558"/>
    <lineage>
        <taxon>Eukaryota</taxon>
        <taxon>Fungi</taxon>
        <taxon>Dikarya</taxon>
        <taxon>Ascomycota</taxon>
        <taxon>Pezizomycotina</taxon>
        <taxon>Dothideomycetes</taxon>
        <taxon>Pleosporomycetidae</taxon>
        <taxon>Pleosporales</taxon>
        <taxon>Massarineae</taxon>
        <taxon>Massarinaceae</taxon>
        <taxon>Byssothecium</taxon>
    </lineage>
</organism>
<sequence length="170" mass="18286">MADDFDEDIFDDLYDEEPKAAPASSAPAVKAEPEPESAPAPAIVKSEPDEELAQDAEMADQAKVEPGYGDAGAHGNDDCSFPNSQSQQQANGANSHGDDGYGLINVKEDGPFFYRVHVRSPARASCLHAIVRPSTHHCVSAWTEELSKSYTGVGNEKREESSLSGLRCYI</sequence>
<feature type="compositionally biased region" description="Low complexity" evidence="1">
    <location>
        <begin position="20"/>
        <end position="30"/>
    </location>
</feature>
<dbReference type="AlphaFoldDB" id="A0A6A5UI95"/>
<reference evidence="2" key="1">
    <citation type="journal article" date="2020" name="Stud. Mycol.">
        <title>101 Dothideomycetes genomes: a test case for predicting lifestyles and emergence of pathogens.</title>
        <authorList>
            <person name="Haridas S."/>
            <person name="Albert R."/>
            <person name="Binder M."/>
            <person name="Bloem J."/>
            <person name="Labutti K."/>
            <person name="Salamov A."/>
            <person name="Andreopoulos B."/>
            <person name="Baker S."/>
            <person name="Barry K."/>
            <person name="Bills G."/>
            <person name="Bluhm B."/>
            <person name="Cannon C."/>
            <person name="Castanera R."/>
            <person name="Culley D."/>
            <person name="Daum C."/>
            <person name="Ezra D."/>
            <person name="Gonzalez J."/>
            <person name="Henrissat B."/>
            <person name="Kuo A."/>
            <person name="Liang C."/>
            <person name="Lipzen A."/>
            <person name="Lutzoni F."/>
            <person name="Magnuson J."/>
            <person name="Mondo S."/>
            <person name="Nolan M."/>
            <person name="Ohm R."/>
            <person name="Pangilinan J."/>
            <person name="Park H.-J."/>
            <person name="Ramirez L."/>
            <person name="Alfaro M."/>
            <person name="Sun H."/>
            <person name="Tritt A."/>
            <person name="Yoshinaga Y."/>
            <person name="Zwiers L.-H."/>
            <person name="Turgeon B."/>
            <person name="Goodwin S."/>
            <person name="Spatafora J."/>
            <person name="Crous P."/>
            <person name="Grigoriev I."/>
        </authorList>
    </citation>
    <scope>NUCLEOTIDE SEQUENCE</scope>
    <source>
        <strain evidence="2">CBS 675.92</strain>
    </source>
</reference>
<dbReference type="EMBL" id="ML976977">
    <property type="protein sequence ID" value="KAF1963689.1"/>
    <property type="molecule type" value="Genomic_DNA"/>
</dbReference>
<accession>A0A6A5UI95</accession>
<feature type="compositionally biased region" description="Acidic residues" evidence="1">
    <location>
        <begin position="48"/>
        <end position="58"/>
    </location>
</feature>
<feature type="region of interest" description="Disordered" evidence="1">
    <location>
        <begin position="1"/>
        <end position="102"/>
    </location>
</feature>
<feature type="compositionally biased region" description="Low complexity" evidence="1">
    <location>
        <begin position="83"/>
        <end position="95"/>
    </location>
</feature>
<gene>
    <name evidence="2" type="ORF">CC80DRAFT_498821</name>
</gene>
<keyword evidence="3" id="KW-1185">Reference proteome</keyword>